<organism evidence="1 2">
    <name type="scientific">Aureibacillus halotolerans</name>
    <dbReference type="NCBI Taxonomy" id="1508390"/>
    <lineage>
        <taxon>Bacteria</taxon>
        <taxon>Bacillati</taxon>
        <taxon>Bacillota</taxon>
        <taxon>Bacilli</taxon>
        <taxon>Bacillales</taxon>
        <taxon>Bacillaceae</taxon>
        <taxon>Aureibacillus</taxon>
    </lineage>
</organism>
<dbReference type="RefSeq" id="WP_133578686.1">
    <property type="nucleotide sequence ID" value="NZ_SNYJ01000001.1"/>
</dbReference>
<dbReference type="Proteomes" id="UP000295632">
    <property type="component" value="Unassembled WGS sequence"/>
</dbReference>
<protein>
    <submittedName>
        <fullName evidence="1">DUF3006 family protein</fullName>
    </submittedName>
</protein>
<dbReference type="Pfam" id="PF11213">
    <property type="entry name" value="DUF3006"/>
    <property type="match status" value="1"/>
</dbReference>
<proteinExistence type="predicted"/>
<dbReference type="EMBL" id="SNYJ01000001">
    <property type="protein sequence ID" value="TDQ42862.1"/>
    <property type="molecule type" value="Genomic_DNA"/>
</dbReference>
<accession>A0A4R6UAG4</accession>
<dbReference type="AlphaFoldDB" id="A0A4R6UAG4"/>
<evidence type="ECO:0000313" key="2">
    <source>
        <dbReference type="Proteomes" id="UP000295632"/>
    </source>
</evidence>
<dbReference type="InterPro" id="IPR021377">
    <property type="entry name" value="DUF3006"/>
</dbReference>
<dbReference type="OrthoDB" id="2366034at2"/>
<comment type="caution">
    <text evidence="1">The sequence shown here is derived from an EMBL/GenBank/DDBJ whole genome shotgun (WGS) entry which is preliminary data.</text>
</comment>
<name>A0A4R6UAG4_9BACI</name>
<keyword evidence="2" id="KW-1185">Reference proteome</keyword>
<gene>
    <name evidence="1" type="ORF">EV213_101292</name>
</gene>
<sequence>MSWGVIDRIEDGYVTVLVGEDAISYDIPVEKAPKKLKDGMRCHVTIENNEIVLLVPDIRATIDAKKRGQERMDRLRRKE</sequence>
<evidence type="ECO:0000313" key="1">
    <source>
        <dbReference type="EMBL" id="TDQ42862.1"/>
    </source>
</evidence>
<reference evidence="1 2" key="1">
    <citation type="submission" date="2019-03" db="EMBL/GenBank/DDBJ databases">
        <title>Genomic Encyclopedia of Type Strains, Phase IV (KMG-IV): sequencing the most valuable type-strain genomes for metagenomic binning, comparative biology and taxonomic classification.</title>
        <authorList>
            <person name="Goeker M."/>
        </authorList>
    </citation>
    <scope>NUCLEOTIDE SEQUENCE [LARGE SCALE GENOMIC DNA]</scope>
    <source>
        <strain evidence="1 2">DSM 28697</strain>
    </source>
</reference>